<keyword evidence="2" id="KW-0472">Membrane</keyword>
<dbReference type="Proteomes" id="UP000237105">
    <property type="component" value="Unassembled WGS sequence"/>
</dbReference>
<dbReference type="EMBL" id="JXTB01000146">
    <property type="protein sequence ID" value="PON58704.1"/>
    <property type="molecule type" value="Genomic_DNA"/>
</dbReference>
<feature type="non-terminal residue" evidence="3">
    <location>
        <position position="1"/>
    </location>
</feature>
<keyword evidence="2" id="KW-1133">Transmembrane helix</keyword>
<reference evidence="4" key="1">
    <citation type="submission" date="2016-06" db="EMBL/GenBank/DDBJ databases">
        <title>Parallel loss of symbiosis genes in relatives of nitrogen-fixing non-legume Parasponia.</title>
        <authorList>
            <person name="Van Velzen R."/>
            <person name="Holmer R."/>
            <person name="Bu F."/>
            <person name="Rutten L."/>
            <person name="Van Zeijl A."/>
            <person name="Liu W."/>
            <person name="Santuari L."/>
            <person name="Cao Q."/>
            <person name="Sharma T."/>
            <person name="Shen D."/>
            <person name="Roswanjaya Y."/>
            <person name="Wardhani T."/>
            <person name="Kalhor M.S."/>
            <person name="Jansen J."/>
            <person name="Van den Hoogen J."/>
            <person name="Gungor B."/>
            <person name="Hartog M."/>
            <person name="Hontelez J."/>
            <person name="Verver J."/>
            <person name="Yang W.-C."/>
            <person name="Schijlen E."/>
            <person name="Repin R."/>
            <person name="Schilthuizen M."/>
            <person name="Schranz E."/>
            <person name="Heidstra R."/>
            <person name="Miyata K."/>
            <person name="Fedorova E."/>
            <person name="Kohlen W."/>
            <person name="Bisseling T."/>
            <person name="Smit S."/>
            <person name="Geurts R."/>
        </authorList>
    </citation>
    <scope>NUCLEOTIDE SEQUENCE [LARGE SCALE GENOMIC DNA]</scope>
    <source>
        <strain evidence="4">cv. WU1-14</strain>
    </source>
</reference>
<feature type="region of interest" description="Disordered" evidence="1">
    <location>
        <begin position="60"/>
        <end position="92"/>
    </location>
</feature>
<evidence type="ECO:0000313" key="4">
    <source>
        <dbReference type="Proteomes" id="UP000237105"/>
    </source>
</evidence>
<sequence>LFLFNYKFLLLKDILKEQLLEQMSFLYKKPKLIIVFVTIVWFVGNILAIFARCVCPRGEAPGTGEGAKSLRMTTPTPCTFSSPRLRPSRANS</sequence>
<accession>A0A2P5CCJ2</accession>
<evidence type="ECO:0000256" key="1">
    <source>
        <dbReference type="SAM" id="MobiDB-lite"/>
    </source>
</evidence>
<proteinExistence type="predicted"/>
<protein>
    <recommendedName>
        <fullName evidence="5">Transmembrane protein</fullName>
    </recommendedName>
</protein>
<comment type="caution">
    <text evidence="3">The sequence shown here is derived from an EMBL/GenBank/DDBJ whole genome shotgun (WGS) entry which is preliminary data.</text>
</comment>
<feature type="transmembrane region" description="Helical" evidence="2">
    <location>
        <begin position="32"/>
        <end position="51"/>
    </location>
</feature>
<dbReference type="AlphaFoldDB" id="A0A2P5CCJ2"/>
<feature type="compositionally biased region" description="Polar residues" evidence="1">
    <location>
        <begin position="71"/>
        <end position="82"/>
    </location>
</feature>
<organism evidence="3 4">
    <name type="scientific">Parasponia andersonii</name>
    <name type="common">Sponia andersonii</name>
    <dbReference type="NCBI Taxonomy" id="3476"/>
    <lineage>
        <taxon>Eukaryota</taxon>
        <taxon>Viridiplantae</taxon>
        <taxon>Streptophyta</taxon>
        <taxon>Embryophyta</taxon>
        <taxon>Tracheophyta</taxon>
        <taxon>Spermatophyta</taxon>
        <taxon>Magnoliopsida</taxon>
        <taxon>eudicotyledons</taxon>
        <taxon>Gunneridae</taxon>
        <taxon>Pentapetalae</taxon>
        <taxon>rosids</taxon>
        <taxon>fabids</taxon>
        <taxon>Rosales</taxon>
        <taxon>Cannabaceae</taxon>
        <taxon>Parasponia</taxon>
    </lineage>
</organism>
<keyword evidence="4" id="KW-1185">Reference proteome</keyword>
<keyword evidence="2" id="KW-0812">Transmembrane</keyword>
<evidence type="ECO:0000313" key="3">
    <source>
        <dbReference type="EMBL" id="PON58704.1"/>
    </source>
</evidence>
<evidence type="ECO:0008006" key="5">
    <source>
        <dbReference type="Google" id="ProtNLM"/>
    </source>
</evidence>
<evidence type="ECO:0000256" key="2">
    <source>
        <dbReference type="SAM" id="Phobius"/>
    </source>
</evidence>
<dbReference type="OrthoDB" id="10430573at2759"/>
<gene>
    <name evidence="3" type="ORF">PanWU01x14_164400</name>
</gene>
<name>A0A2P5CCJ2_PARAD</name>